<feature type="region of interest" description="Disordered" evidence="1">
    <location>
        <begin position="537"/>
        <end position="557"/>
    </location>
</feature>
<dbReference type="EMBL" id="WVTA01000018">
    <property type="protein sequence ID" value="KAK3197654.1"/>
    <property type="molecule type" value="Genomic_DNA"/>
</dbReference>
<dbReference type="PANTHER" id="PTHR37919:SF2">
    <property type="entry name" value="EXPERA DOMAIN-CONTAINING PROTEIN"/>
    <property type="match status" value="1"/>
</dbReference>
<dbReference type="PROSITE" id="PS51840">
    <property type="entry name" value="C2_NT"/>
    <property type="match status" value="1"/>
</dbReference>
<accession>A0AAN6RBR7</accession>
<evidence type="ECO:0000313" key="3">
    <source>
        <dbReference type="EMBL" id="KAK3197654.1"/>
    </source>
</evidence>
<dbReference type="PANTHER" id="PTHR37919">
    <property type="entry name" value="PROTEIN CBG05606"/>
    <property type="match status" value="1"/>
</dbReference>
<protein>
    <recommendedName>
        <fullName evidence="2">C2 NT-type domain-containing protein</fullName>
    </recommendedName>
</protein>
<keyword evidence="4" id="KW-1185">Reference proteome</keyword>
<comment type="caution">
    <text evidence="3">The sequence shown here is derived from an EMBL/GenBank/DDBJ whole genome shotgun (WGS) entry which is preliminary data.</text>
</comment>
<dbReference type="Pfam" id="PF10358">
    <property type="entry name" value="NT-C2"/>
    <property type="match status" value="1"/>
</dbReference>
<feature type="compositionally biased region" description="Polar residues" evidence="1">
    <location>
        <begin position="374"/>
        <end position="384"/>
    </location>
</feature>
<evidence type="ECO:0000259" key="2">
    <source>
        <dbReference type="PROSITE" id="PS51840"/>
    </source>
</evidence>
<feature type="compositionally biased region" description="Basic and acidic residues" evidence="1">
    <location>
        <begin position="1128"/>
        <end position="1141"/>
    </location>
</feature>
<feature type="compositionally biased region" description="Polar residues" evidence="1">
    <location>
        <begin position="1171"/>
        <end position="1187"/>
    </location>
</feature>
<dbReference type="InterPro" id="IPR048400">
    <property type="entry name" value="SLS1_N"/>
</dbReference>
<dbReference type="GO" id="GO:0005743">
    <property type="term" value="C:mitochondrial inner membrane"/>
    <property type="evidence" value="ECO:0007669"/>
    <property type="project" value="InterPro"/>
</dbReference>
<evidence type="ECO:0000313" key="4">
    <source>
        <dbReference type="Proteomes" id="UP001280581"/>
    </source>
</evidence>
<dbReference type="AlphaFoldDB" id="A0AAN6RBR7"/>
<dbReference type="Proteomes" id="UP001280581">
    <property type="component" value="Unassembled WGS sequence"/>
</dbReference>
<feature type="region of interest" description="Disordered" evidence="1">
    <location>
        <begin position="360"/>
        <end position="401"/>
    </location>
</feature>
<evidence type="ECO:0000256" key="1">
    <source>
        <dbReference type="SAM" id="MobiDB-lite"/>
    </source>
</evidence>
<feature type="region of interest" description="Disordered" evidence="1">
    <location>
        <begin position="253"/>
        <end position="310"/>
    </location>
</feature>
<dbReference type="Pfam" id="PF20778">
    <property type="entry name" value="SLS1_C"/>
    <property type="match status" value="1"/>
</dbReference>
<dbReference type="InterPro" id="IPR032741">
    <property type="entry name" value="Sls1_KH-1"/>
</dbReference>
<feature type="compositionally biased region" description="Basic and acidic residues" evidence="1">
    <location>
        <begin position="1188"/>
        <end position="1202"/>
    </location>
</feature>
<feature type="region of interest" description="Disordered" evidence="1">
    <location>
        <begin position="1101"/>
        <end position="1202"/>
    </location>
</feature>
<feature type="compositionally biased region" description="Low complexity" evidence="1">
    <location>
        <begin position="1160"/>
        <end position="1170"/>
    </location>
</feature>
<dbReference type="Pfam" id="PF14611">
    <property type="entry name" value="KH_SLS1_1"/>
    <property type="match status" value="1"/>
</dbReference>
<dbReference type="InterPro" id="IPR019448">
    <property type="entry name" value="NT-C2"/>
</dbReference>
<reference evidence="3 4" key="1">
    <citation type="submission" date="2021-02" db="EMBL/GenBank/DDBJ databases">
        <title>Genome assembly of Pseudopithomyces chartarum.</title>
        <authorList>
            <person name="Jauregui R."/>
            <person name="Singh J."/>
            <person name="Voisey C."/>
        </authorList>
    </citation>
    <scope>NUCLEOTIDE SEQUENCE [LARGE SCALE GENOMIC DNA]</scope>
    <source>
        <strain evidence="3 4">AGR01</strain>
    </source>
</reference>
<sequence length="1202" mass="133819">MQAFVPKNRRPKFELHLRVIDLNNVPLVSGNSFVKWHLPHSTAAEHRGRTEKCPIKDHKVSYDYEIRLPVKLVVDKTGMLQESFIEFEVIQEYTGGGKPERITLGNVKLNLAEYVEQSEMNRTIEGEEPGVTRRYLMQNSKINSTLKISVFMRQIEGDRNFVAPALKTAQVFSGIAGIVSGEQGDVEDAGTTPSLNAGSREAGELQDMYRRTLAAYWSAQPGELKADECIEDIFSGGDGWGDREQPYDKPARIRFVNGDSSGSMSEGDSRKGSSILRKSHETLRPGDANTGRRSLEQQAHQMQVEAKRERRKLHHEVDEFEPLLSMLAPRASSAFVCLRCELTLARPRLSLLSRRPPHAAFSASTRRHDASDEASPSEQPQSRLSAHPFGRVRRRKGRAVRETTARLDGTTTLGEDASIIVLEELGGEAKAEDANETAAQVEVAKDGIPLSLADAVAEAPATLDEVVDQLDNLRSKATNRHSNLGEGDFVRQAIFVNLSKVLLSSFTGAQLAHYYSVKKNVGQDRVASHVIEGLHQLQRKSKRPDERSEWTPGTSQINRRLPGLAVHKSHKRRPISKHLLVDQILRDVWRLETLEEFEAVGEIEMVLKDWQLALLTSGAPETTLDRIGKTRMVKFETSAADKVLRITADKSAAEYAADDVELLLQSTEAVHFQIKTWKPYLGLVSGAEPTVYNVFPDHVLQTVGALTGAYLQRTTNSIIMRGLNKETVAEAERCLIKMLPLRAPEFTVDRSGVPLDQNHFVPVPLDKESVDYELREAKLGRWSLPVATKKSALLESDSVAERIESTQAHIAKMAPEIFDETSRHVPTKSLWEPEATHRLRARFGHVLHPWDDPTTQHPYFVPALPGLTSVFRHITFKPYFTTNPSLTYEFIPNPKKSDAESTEFEYPALSVTLRPDKTGQYHLQKMILSFGWVRHDVLLPEEVVDMSFEYDHTLRLQNRSQMKGLFDWEREVLRNIQSGKRLVAPEIELDIPRWTVKGMESVKKNDVTRAHYMFTGVKIHQSMWGAYQGVAASYGTSQSGKLGAKQGTLSISYGVSAASKKIVGLDAKEALGKFVADAYMMAGKITEAAASSGTGMRKIVRAEKTPQLGRNSTAPASAGEDTASPAPKSKDAWLARDREYDDALSMNNNEPVVKVEQETENNTETASTSSDVTPADQTETQPPTENADSTKEEEKARQASSA</sequence>
<organism evidence="3 4">
    <name type="scientific">Pseudopithomyces chartarum</name>
    <dbReference type="NCBI Taxonomy" id="1892770"/>
    <lineage>
        <taxon>Eukaryota</taxon>
        <taxon>Fungi</taxon>
        <taxon>Dikarya</taxon>
        <taxon>Ascomycota</taxon>
        <taxon>Pezizomycotina</taxon>
        <taxon>Dothideomycetes</taxon>
        <taxon>Pleosporomycetidae</taxon>
        <taxon>Pleosporales</taxon>
        <taxon>Massarineae</taxon>
        <taxon>Didymosphaeriaceae</taxon>
        <taxon>Pseudopithomyces</taxon>
    </lineage>
</organism>
<proteinExistence type="predicted"/>
<dbReference type="Pfam" id="PF20776">
    <property type="entry name" value="SLS1_N"/>
    <property type="match status" value="1"/>
</dbReference>
<feature type="domain" description="C2 NT-type" evidence="2">
    <location>
        <begin position="3"/>
        <end position="154"/>
    </location>
</feature>
<gene>
    <name evidence="3" type="ORF">GRF29_216g801550</name>
</gene>
<name>A0AAN6RBR7_9PLEO</name>
<dbReference type="InterPro" id="IPR048401">
    <property type="entry name" value="SLS1_C"/>
</dbReference>